<keyword evidence="2" id="KW-0472">Membrane</keyword>
<evidence type="ECO:0000313" key="4">
    <source>
        <dbReference type="Proteomes" id="UP000587002"/>
    </source>
</evidence>
<proteinExistence type="predicted"/>
<keyword evidence="2" id="KW-0812">Transmembrane</keyword>
<reference evidence="3 4" key="1">
    <citation type="submission" date="2020-07" db="EMBL/GenBank/DDBJ databases">
        <title>Sequencing the genomes of 1000 actinobacteria strains.</title>
        <authorList>
            <person name="Klenk H.-P."/>
        </authorList>
    </citation>
    <scope>NUCLEOTIDE SEQUENCE [LARGE SCALE GENOMIC DNA]</scope>
    <source>
        <strain evidence="3 4">DSM 44065</strain>
    </source>
</reference>
<dbReference type="InterPro" id="IPR011006">
    <property type="entry name" value="CheY-like_superfamily"/>
</dbReference>
<sequence length="272" mass="30108">MPELISAIAELMWPLIAVLAIFVFRRAIGRVLRTAERRELEFEIGGQKLTMHQLNDQQNEMILDLQRQLSALTRELAERDRTGAASGPVVPAVPVPAVPDTANFPDDPDDFPGELCGNGHGERPVEPSGIGHGELRRSALPVREPVGPEPFAVLWVAEKPQAHAILAEQLRDNGVRVTMVTTTDAALAELSQRPYRLVVQDMGRRENGRWRPDAGLALLRELRDLGVDTPVIVFSSQQLQQQYGEQARRSGAVATTSSTYEMFQNFQSFGLL</sequence>
<dbReference type="RefSeq" id="WP_179723969.1">
    <property type="nucleotide sequence ID" value="NZ_BAABFH010000001.1"/>
</dbReference>
<feature type="transmembrane region" description="Helical" evidence="2">
    <location>
        <begin position="12"/>
        <end position="28"/>
    </location>
</feature>
<gene>
    <name evidence="3" type="ORF">HNR68_004791</name>
</gene>
<keyword evidence="4" id="KW-1185">Reference proteome</keyword>
<accession>A0A853AU42</accession>
<feature type="coiled-coil region" evidence="1">
    <location>
        <begin position="55"/>
        <end position="82"/>
    </location>
</feature>
<evidence type="ECO:0000256" key="1">
    <source>
        <dbReference type="SAM" id="Coils"/>
    </source>
</evidence>
<dbReference type="Gene3D" id="3.40.50.2300">
    <property type="match status" value="1"/>
</dbReference>
<dbReference type="SUPFAM" id="SSF52172">
    <property type="entry name" value="CheY-like"/>
    <property type="match status" value="1"/>
</dbReference>
<keyword evidence="1" id="KW-0175">Coiled coil</keyword>
<dbReference type="EMBL" id="JACCFJ010000001">
    <property type="protein sequence ID" value="NYI86161.1"/>
    <property type="molecule type" value="Genomic_DNA"/>
</dbReference>
<dbReference type="AlphaFoldDB" id="A0A853AU42"/>
<comment type="caution">
    <text evidence="3">The sequence shown here is derived from an EMBL/GenBank/DDBJ whole genome shotgun (WGS) entry which is preliminary data.</text>
</comment>
<evidence type="ECO:0000313" key="3">
    <source>
        <dbReference type="EMBL" id="NYI86161.1"/>
    </source>
</evidence>
<protein>
    <submittedName>
        <fullName evidence="3">CheY-like chemotaxis protein/uncharacterized coiled-coil protein SlyX</fullName>
    </submittedName>
</protein>
<keyword evidence="2" id="KW-1133">Transmembrane helix</keyword>
<evidence type="ECO:0000256" key="2">
    <source>
        <dbReference type="SAM" id="Phobius"/>
    </source>
</evidence>
<dbReference type="Proteomes" id="UP000587002">
    <property type="component" value="Unassembled WGS sequence"/>
</dbReference>
<organism evidence="3 4">
    <name type="scientific">Saccharopolyspora hordei</name>
    <dbReference type="NCBI Taxonomy" id="1838"/>
    <lineage>
        <taxon>Bacteria</taxon>
        <taxon>Bacillati</taxon>
        <taxon>Actinomycetota</taxon>
        <taxon>Actinomycetes</taxon>
        <taxon>Pseudonocardiales</taxon>
        <taxon>Pseudonocardiaceae</taxon>
        <taxon>Saccharopolyspora</taxon>
    </lineage>
</organism>
<name>A0A853AU42_9PSEU</name>